<name>A0A978UZL0_ZIZJJ</name>
<dbReference type="Proteomes" id="UP000813462">
    <property type="component" value="Unassembled WGS sequence"/>
</dbReference>
<dbReference type="AlphaFoldDB" id="A0A978UZL0"/>
<accession>A0A978UZL0</accession>
<dbReference type="GO" id="GO:0009809">
    <property type="term" value="P:lignin biosynthetic process"/>
    <property type="evidence" value="ECO:0007669"/>
    <property type="project" value="UniProtKB-ARBA"/>
</dbReference>
<dbReference type="PROSITE" id="PS00059">
    <property type="entry name" value="ADH_ZINC"/>
    <property type="match status" value="1"/>
</dbReference>
<evidence type="ECO:0000256" key="4">
    <source>
        <dbReference type="ARBA" id="ARBA00022833"/>
    </source>
</evidence>
<evidence type="ECO:0000256" key="3">
    <source>
        <dbReference type="ARBA" id="ARBA00022723"/>
    </source>
</evidence>
<dbReference type="InterPro" id="IPR013154">
    <property type="entry name" value="ADH-like_N"/>
</dbReference>
<gene>
    <name evidence="7" type="ORF">FEM48_Zijuj08G0142500</name>
</gene>
<dbReference type="GO" id="GO:0016616">
    <property type="term" value="F:oxidoreductase activity, acting on the CH-OH group of donors, NAD or NADP as acceptor"/>
    <property type="evidence" value="ECO:0007669"/>
    <property type="project" value="InterPro"/>
</dbReference>
<evidence type="ECO:0000256" key="2">
    <source>
        <dbReference type="ARBA" id="ARBA00008072"/>
    </source>
</evidence>
<dbReference type="GO" id="GO:0008270">
    <property type="term" value="F:zinc ion binding"/>
    <property type="evidence" value="ECO:0007669"/>
    <property type="project" value="InterPro"/>
</dbReference>
<protein>
    <recommendedName>
        <fullName evidence="6">Alcohol dehydrogenase-like N-terminal domain-containing protein</fullName>
    </recommendedName>
</protein>
<dbReference type="Pfam" id="PF08240">
    <property type="entry name" value="ADH_N"/>
    <property type="match status" value="1"/>
</dbReference>
<keyword evidence="3" id="KW-0479">Metal-binding</keyword>
<evidence type="ECO:0000313" key="8">
    <source>
        <dbReference type="Proteomes" id="UP000813462"/>
    </source>
</evidence>
<dbReference type="InterPro" id="IPR047109">
    <property type="entry name" value="CAD-like"/>
</dbReference>
<dbReference type="SUPFAM" id="SSF50129">
    <property type="entry name" value="GroES-like"/>
    <property type="match status" value="1"/>
</dbReference>
<comment type="caution">
    <text evidence="7">The sequence shown here is derived from an EMBL/GenBank/DDBJ whole genome shotgun (WGS) entry which is preliminary data.</text>
</comment>
<dbReference type="Gene3D" id="3.90.180.10">
    <property type="entry name" value="Medium-chain alcohol dehydrogenases, catalytic domain"/>
    <property type="match status" value="2"/>
</dbReference>
<keyword evidence="4" id="KW-0862">Zinc</keyword>
<evidence type="ECO:0000313" key="7">
    <source>
        <dbReference type="EMBL" id="KAH7520426.1"/>
    </source>
</evidence>
<dbReference type="InterPro" id="IPR002328">
    <property type="entry name" value="ADH_Zn_CS"/>
</dbReference>
<dbReference type="Gene3D" id="3.40.50.720">
    <property type="entry name" value="NAD(P)-binding Rossmann-like Domain"/>
    <property type="match status" value="1"/>
</dbReference>
<keyword evidence="5" id="KW-0560">Oxidoreductase</keyword>
<dbReference type="EMBL" id="JAEACU010000008">
    <property type="protein sequence ID" value="KAH7520426.1"/>
    <property type="molecule type" value="Genomic_DNA"/>
</dbReference>
<evidence type="ECO:0000259" key="6">
    <source>
        <dbReference type="Pfam" id="PF08240"/>
    </source>
</evidence>
<dbReference type="InterPro" id="IPR011032">
    <property type="entry name" value="GroES-like_sf"/>
</dbReference>
<evidence type="ECO:0000256" key="5">
    <source>
        <dbReference type="ARBA" id="ARBA00023002"/>
    </source>
</evidence>
<comment type="cofactor">
    <cofactor evidence="1">
        <name>Zn(2+)</name>
        <dbReference type="ChEBI" id="CHEBI:29105"/>
    </cofactor>
</comment>
<feature type="domain" description="Alcohol dehydrogenase-like N-terminal" evidence="6">
    <location>
        <begin position="93"/>
        <end position="210"/>
    </location>
</feature>
<comment type="similarity">
    <text evidence="2">Belongs to the zinc-containing alcohol dehydrogenase family.</text>
</comment>
<organism evidence="7 8">
    <name type="scientific">Ziziphus jujuba var. spinosa</name>
    <dbReference type="NCBI Taxonomy" id="714518"/>
    <lineage>
        <taxon>Eukaryota</taxon>
        <taxon>Viridiplantae</taxon>
        <taxon>Streptophyta</taxon>
        <taxon>Embryophyta</taxon>
        <taxon>Tracheophyta</taxon>
        <taxon>Spermatophyta</taxon>
        <taxon>Magnoliopsida</taxon>
        <taxon>eudicotyledons</taxon>
        <taxon>Gunneridae</taxon>
        <taxon>Pentapetalae</taxon>
        <taxon>rosids</taxon>
        <taxon>fabids</taxon>
        <taxon>Rosales</taxon>
        <taxon>Rhamnaceae</taxon>
        <taxon>Paliureae</taxon>
        <taxon>Ziziphus</taxon>
    </lineage>
</organism>
<evidence type="ECO:0000256" key="1">
    <source>
        <dbReference type="ARBA" id="ARBA00001947"/>
    </source>
</evidence>
<proteinExistence type="inferred from homology"/>
<dbReference type="PANTHER" id="PTHR42683">
    <property type="entry name" value="ALDEHYDE REDUCTASE"/>
    <property type="match status" value="1"/>
</dbReference>
<reference evidence="7" key="1">
    <citation type="journal article" date="2021" name="Front. Plant Sci.">
        <title>Chromosome-Scale Genome Assembly for Chinese Sour Jujube and Insights Into Its Genome Evolution and Domestication Signature.</title>
        <authorList>
            <person name="Shen L.-Y."/>
            <person name="Luo H."/>
            <person name="Wang X.-L."/>
            <person name="Wang X.-M."/>
            <person name="Qiu X.-J."/>
            <person name="Liu H."/>
            <person name="Zhou S.-S."/>
            <person name="Jia K.-H."/>
            <person name="Nie S."/>
            <person name="Bao Y.-T."/>
            <person name="Zhang R.-G."/>
            <person name="Yun Q.-Z."/>
            <person name="Chai Y.-H."/>
            <person name="Lu J.-Y."/>
            <person name="Li Y."/>
            <person name="Zhao S.-W."/>
            <person name="Mao J.-F."/>
            <person name="Jia S.-G."/>
            <person name="Mao Y.-M."/>
        </authorList>
    </citation>
    <scope>NUCLEOTIDE SEQUENCE</scope>
    <source>
        <strain evidence="7">AT0</strain>
        <tissue evidence="7">Leaf</tissue>
    </source>
</reference>
<sequence length="339" mass="37734">MNLRHGGPARRRDWIKRETLEENEILKVITDLVTGERHFTTERLLATKRRPSLKETETKMSSTEQNVNACGWAATDSSGILSPFYFTRRANGDSDITIKIFYFGICHTDLLLAKDEIGITIYPLVPGHEIVGQVTKVGRNVSKFRVGDKAGVGSIADSCGKCDHCNEGEENYCHRVNWFFNGQFEDGLRSYGGFSDKTVINQRYAVRFPDGFPLDDAGPLRRDHSVQSHDILWTGTARYTYRCGGAWRAGPFGHEVCKSLEGWAIWSSRFIYGQSPPRAIAAPPPELPILPLILGRKLIAGSACGGMKEAEEMVDFAANHNITADIEVVPMDCVNTGQY</sequence>